<sequence>MTAEYLRAVRAHLGRLSRADRRRALDALSAQLEELVEAGGDPVTALGEPAHYAAGLLDALAGDLPEGSASRRVFGIPVETRGPVSAEVRSRVWDPANPSLFVPRLFGIGWTVNLGAVAVAVRAGLIRPDDTDAEVLRSIPERDLNAARGVPLVIAGSTAAALALVWRSLPSSVASGFGMTGRPRGEAPKWTLTGVAALGALPALWAQRKNVPVEDRLVRAASATSLSVISASVVAATVAQARRPCGRWGLLTGAALPVAVAGSLAVVVVPLRSGLRRAWHAAAAAPPRSTLPKEKTP</sequence>
<name>A0A385DJ17_9ACTN</name>
<dbReference type="InterPro" id="IPR043831">
    <property type="entry name" value="DUF5808"/>
</dbReference>
<dbReference type="Pfam" id="PF19124">
    <property type="entry name" value="DUF5808"/>
    <property type="match status" value="1"/>
</dbReference>
<gene>
    <name evidence="3" type="ORF">D0C37_30390</name>
</gene>
<evidence type="ECO:0000313" key="3">
    <source>
        <dbReference type="EMBL" id="AXQ58493.1"/>
    </source>
</evidence>
<feature type="transmembrane region" description="Helical" evidence="1">
    <location>
        <begin position="217"/>
        <end position="238"/>
    </location>
</feature>
<proteinExistence type="predicted"/>
<protein>
    <submittedName>
        <fullName evidence="3">DUF1648 domain-containing protein</fullName>
    </submittedName>
</protein>
<feature type="domain" description="DUF5808" evidence="2">
    <location>
        <begin position="95"/>
        <end position="118"/>
    </location>
</feature>
<evidence type="ECO:0000256" key="1">
    <source>
        <dbReference type="SAM" id="Phobius"/>
    </source>
</evidence>
<evidence type="ECO:0000259" key="2">
    <source>
        <dbReference type="Pfam" id="PF19124"/>
    </source>
</evidence>
<evidence type="ECO:0000313" key="4">
    <source>
        <dbReference type="Proteomes" id="UP000259636"/>
    </source>
</evidence>
<keyword evidence="1" id="KW-0472">Membrane</keyword>
<keyword evidence="1" id="KW-1133">Transmembrane helix</keyword>
<feature type="transmembrane region" description="Helical" evidence="1">
    <location>
        <begin position="250"/>
        <end position="271"/>
    </location>
</feature>
<keyword evidence="1" id="KW-0812">Transmembrane</keyword>
<dbReference type="EMBL" id="CP031742">
    <property type="protein sequence ID" value="AXQ58493.1"/>
    <property type="molecule type" value="Genomic_DNA"/>
</dbReference>
<reference evidence="3 4" key="1">
    <citation type="submission" date="2018-08" db="EMBL/GenBank/DDBJ databases">
        <authorList>
            <person name="Ferrada E.E."/>
            <person name="Latorre B.A."/>
        </authorList>
    </citation>
    <scope>NUCLEOTIDE SEQUENCE [LARGE SCALE GENOMIC DNA]</scope>
    <source>
        <strain evidence="3 4">VK-A60T</strain>
    </source>
</reference>
<dbReference type="KEGG" id="sky:D0C37_30390"/>
<organism evidence="3 4">
    <name type="scientific">Streptomyces koyangensis</name>
    <dbReference type="NCBI Taxonomy" id="188770"/>
    <lineage>
        <taxon>Bacteria</taxon>
        <taxon>Bacillati</taxon>
        <taxon>Actinomycetota</taxon>
        <taxon>Actinomycetes</taxon>
        <taxon>Kitasatosporales</taxon>
        <taxon>Streptomycetaceae</taxon>
        <taxon>Streptomyces</taxon>
        <taxon>Streptomyces aurantiacus group</taxon>
    </lineage>
</organism>
<dbReference type="Proteomes" id="UP000259636">
    <property type="component" value="Chromosome"/>
</dbReference>
<accession>A0A385DJ17</accession>
<dbReference type="RefSeq" id="WP_117350703.1">
    <property type="nucleotide sequence ID" value="NZ_CP031742.1"/>
</dbReference>
<dbReference type="AlphaFoldDB" id="A0A385DJ17"/>
<dbReference type="GeneID" id="300118433"/>